<dbReference type="Proteomes" id="UP001305521">
    <property type="component" value="Chromosome"/>
</dbReference>
<keyword evidence="2" id="KW-0732">Signal</keyword>
<feature type="domain" description="Autotransporter" evidence="3">
    <location>
        <begin position="2038"/>
        <end position="2318"/>
    </location>
</feature>
<gene>
    <name evidence="4" type="ORF">R9Z33_12375</name>
</gene>
<protein>
    <submittedName>
        <fullName evidence="4">Autotransporter outer membrane beta-barrel domain-containing protein</fullName>
    </submittedName>
</protein>
<dbReference type="SUPFAM" id="SSF103515">
    <property type="entry name" value="Autotransporter"/>
    <property type="match status" value="1"/>
</dbReference>
<dbReference type="PROSITE" id="PS51208">
    <property type="entry name" value="AUTOTRANSPORTER"/>
    <property type="match status" value="1"/>
</dbReference>
<proteinExistence type="predicted"/>
<dbReference type="InterPro" id="IPR005546">
    <property type="entry name" value="Autotransporte_beta"/>
</dbReference>
<keyword evidence="5" id="KW-1185">Reference proteome</keyword>
<sequence length="2318" mass="217173">MNQPVQTRMRRLSLRHALMVSTALLVLPEATLAQEVSCPVDSVNCTVPAGNFNTPYAGQSFNGTPVTFVNNGTFNVTTPQTATFLGALQSIANGQSGASSSSGNAGSGTDGPTISFTNAGMVTHSISSLINATNVANTVYAASIGGNGGTDSNAQANAGNAGAGSAATLANSATITVNQAGASVGTPSTLLSGAALLVDSVGGNGGNVTSQGPDSNQNPTYHTANGAPGAAAGSATLTNSGTVSVSLGQPLVSIGYWGAGARSLGGAAGTGNDGQPGGNGGTATVINTGNVGVAFTWNSTQLSASNSLTPTQGGFAVVASSQGGAGVMSVNSGNNGGSGGNASNASVLVDGTARPANLPVTITLNTGYTPGSGVPPIAAAVAALSRGGSGGSGYDSSTGGFGGATGSAQVALLGAVQVQASGNSTYGVLAAAQGGVGGSTGVAQDNSKAGDGGSTGTANSGVNAATVTIVGATVATTGFTSHAVAAISQGGPGGVGLDYKQTGGLVQNGGVGGNGGNNGAIRMDIAATTITTTGEDSIGVLAITQGGWGGNGGNLTSGEGNSGPGGAGGQSAPIVVNINAGTTITTGADGSHGVSASSLGGGGGTGGAVNVLLGAGLGNGGAGGGGYDVTVTLAPGTGVMVNGLQAIGVLARSVGGPGGAGALYNSQGGISSNAANGGPGGNSGTVLITSGATIFTRGNAGHGLVAQSVTGTGGTGGTGAGVVYAPAGSGGSSGFTGSATINNSGFIQTVGAGANAIQAQSIGGDSGSGGSSSGGLVTLGGSGSAAANGNFANVTHTGSITTFGQNSLGILAQSIGGGGGNGGDSSAGLSAVGGTGSGGGAGDTVTVNVNGSITTLGQLAHGVVAQSIGGGGGNGGNASDTGAFVALAIGGSGAAGGTGGAVVLNATGGTINTYGSNAIGMVAQSIGGGGGTGGGAYALAGGLGFSAGVSIGGNGGAGGSSTNANGPAVQATLNAITISTGLSTRAGTNTNPVDAHGLVLQSIGGGGGAGGSASAAALTAAIPIPDTDTSYSAALTYAMGGKGGTGGAGGYVFLTLGGASSITTQGQGSHGVLLQSIGGGGGAGGDSSAMATTLSLASATDRENFSLSTSVAVGGGGGTGATGGPITANINGGVITTYGDFANALVAQSIGGGGGNGGVGSTTTQSFGSTASLGLGIGVGGTGGTGGNSSVVQVNLAAGATLQTYGAGSVGLMAQSIGGGGGTSQGSTVNLGGAVDGDGNVTRAAQISVSVGGTGGAGGDGGLVVANMAGTIATSGGDSAGVVLQSIGGGGGVGGTAGADASADNPVSPVAKARQAVTNAITGSSTQGYSASVAVGGNGGAAGQGGAINYSQFGRITTQGDWSRGVVLQSIGGGGGMGGIATSNSSGSSFAASLAVGGGGGAAGAGGAITIQMAPGSVISTGVAGISGYGAFGLLAQSIGGGGGTGVDGSAQSQSDLALGAGVGGNGGAAGNAGYVSFSGTTTIVTAGAVAAGLVLQSIGGGGGLAARGSTLSASYGDTNLKTTLQVGGQSGSSGDSGGIGINASLTIQTAGAHAYGILAQGIGGGGGFAFTENGTTVQFANVGGTEGGGSGSGSGGGISMTLAGGGIQTSGFAAHGIVAQSIGGGGGIAGLPASNAVTMSTTNYAELEPQTVVPSGAGGSVNITSSTPITTRGDLAYGILAQSIGGSGGLVVNSNQLYAGVTFMPLYGQTGSSRAEAVNIIQSAPIVTSGLNSVGIFAQSRGSGGDGSVSVGIQSTVQGGSGPQGVGVWVDSSNTANIVSITTTGSLSALSGNALLMTAGQAVNNGTVTGNVTIGNNGTFTNNGQYNPGTTANVGLLVNTGRIAIASHTAFGVTAVSGAFTQTSTGRLIPDADFAGGRSDVMTVAGAASLDGRVRPRISSVLPNVELPFLVVGGPVTGQITGDQTEIFGYDVSRKGGTFSVSANADFTPAGYNLSRDGSFVANYMQAAWDVGGQGLGRLFATLGNLADTGGQAAYSAALRQISPNSAFAPGARLAAGARAFANAAMSCPQFDGTTSMLVEGECIWGGLTGRTAAQAGTDGISSFRLNSTTWQVGGQRNMGGGWFLGGSIAYENSRLSTTDGLNSGRGQAGFGAITGKYQTGPWLFSGAVFGGGGEFNSTRTITLPGFGSIARGSPTLAQVGGALRATYTIGREEFYLRPSMTLSLVHARSGAYRESGAGLLNLDVAAASNTVAGLTPALELGGRVNLQDGTVLRLFTSAGVSLLSSGDWTQQSRLVGAPAAAGRFSSQVQTDQVVGRVVAGVQVYATNRLELRLQYEGEYSANLTGHGGSFALAYRF</sequence>
<evidence type="ECO:0000256" key="1">
    <source>
        <dbReference type="SAM" id="MobiDB-lite"/>
    </source>
</evidence>
<evidence type="ECO:0000256" key="2">
    <source>
        <dbReference type="SAM" id="SignalP"/>
    </source>
</evidence>
<dbReference type="SMART" id="SM00869">
    <property type="entry name" value="Autotransporter"/>
    <property type="match status" value="1"/>
</dbReference>
<feature type="compositionally biased region" description="Polar residues" evidence="1">
    <location>
        <begin position="207"/>
        <end position="223"/>
    </location>
</feature>
<feature type="compositionally biased region" description="Gly residues" evidence="1">
    <location>
        <begin position="551"/>
        <end position="569"/>
    </location>
</feature>
<evidence type="ECO:0000313" key="5">
    <source>
        <dbReference type="Proteomes" id="UP001305521"/>
    </source>
</evidence>
<evidence type="ECO:0000313" key="4">
    <source>
        <dbReference type="EMBL" id="WPB82901.1"/>
    </source>
</evidence>
<feature type="chain" id="PRO_5046331069" evidence="2">
    <location>
        <begin position="34"/>
        <end position="2318"/>
    </location>
</feature>
<accession>A0ABZ0PBK6</accession>
<feature type="region of interest" description="Disordered" evidence="1">
    <location>
        <begin position="551"/>
        <end position="570"/>
    </location>
</feature>
<feature type="region of interest" description="Disordered" evidence="1">
    <location>
        <begin position="205"/>
        <end position="227"/>
    </location>
</feature>
<evidence type="ECO:0000259" key="3">
    <source>
        <dbReference type="PROSITE" id="PS51208"/>
    </source>
</evidence>
<feature type="signal peptide" evidence="2">
    <location>
        <begin position="1"/>
        <end position="33"/>
    </location>
</feature>
<dbReference type="InterPro" id="IPR036709">
    <property type="entry name" value="Autotransporte_beta_dom_sf"/>
</dbReference>
<organism evidence="4 5">
    <name type="scientific">Sediminicoccus rosea</name>
    <dbReference type="NCBI Taxonomy" id="1225128"/>
    <lineage>
        <taxon>Bacteria</taxon>
        <taxon>Pseudomonadati</taxon>
        <taxon>Pseudomonadota</taxon>
        <taxon>Alphaproteobacteria</taxon>
        <taxon>Acetobacterales</taxon>
        <taxon>Roseomonadaceae</taxon>
        <taxon>Sediminicoccus</taxon>
    </lineage>
</organism>
<reference evidence="4 5" key="1">
    <citation type="submission" date="2023-11" db="EMBL/GenBank/DDBJ databases">
        <title>Arctic aerobic anoxygenic photoheterotroph Sediminicoccus rosea KRV36 adapts its photosynthesis to long days of polar summer.</title>
        <authorList>
            <person name="Tomasch J."/>
            <person name="Kopejtka K."/>
            <person name="Bily T."/>
            <person name="Gardiner A.T."/>
            <person name="Gardian Z."/>
            <person name="Shivaramu S."/>
            <person name="Koblizek M."/>
            <person name="Engelhardt F."/>
            <person name="Kaftan D."/>
        </authorList>
    </citation>
    <scope>NUCLEOTIDE SEQUENCE [LARGE SCALE GENOMIC DNA]</scope>
    <source>
        <strain evidence="4 5">R-30</strain>
    </source>
</reference>
<name>A0ABZ0PBK6_9PROT</name>
<dbReference type="RefSeq" id="WP_318646883.1">
    <property type="nucleotide sequence ID" value="NZ_CP137852.1"/>
</dbReference>
<dbReference type="EMBL" id="CP137852">
    <property type="protein sequence ID" value="WPB82901.1"/>
    <property type="molecule type" value="Genomic_DNA"/>
</dbReference>